<dbReference type="GO" id="GO:0003677">
    <property type="term" value="F:DNA binding"/>
    <property type="evidence" value="ECO:0007669"/>
    <property type="project" value="InterPro"/>
</dbReference>
<evidence type="ECO:0000259" key="6">
    <source>
        <dbReference type="Pfam" id="PF08281"/>
    </source>
</evidence>
<dbReference type="Gene3D" id="1.10.1740.10">
    <property type="match status" value="1"/>
</dbReference>
<dbReference type="SUPFAM" id="SSF88659">
    <property type="entry name" value="Sigma3 and sigma4 domains of RNA polymerase sigma factors"/>
    <property type="match status" value="1"/>
</dbReference>
<evidence type="ECO:0008006" key="9">
    <source>
        <dbReference type="Google" id="ProtNLM"/>
    </source>
</evidence>
<sequence length="194" mass="23206">MAENEKISDQELIEALKAGSDAAFTTIYKKYWYKMFLVANRKLQNREMAEEVIQDIFTRLWKERGNLRILNLDYYLFSAVRYEVVDLIRIHGSRNEYLCYYKSFATFEDHTTENTVAFNDLTRTIDEGLNELPEKSREIFRLNRLEHWPVSKIAEHFHLSEKAVEYHLTKVTKSMRHFLKQATISLALFYEQIF</sequence>
<keyword evidence="8" id="KW-1185">Reference proteome</keyword>
<dbReference type="SUPFAM" id="SSF88946">
    <property type="entry name" value="Sigma2 domain of RNA polymerase sigma factors"/>
    <property type="match status" value="1"/>
</dbReference>
<evidence type="ECO:0000256" key="4">
    <source>
        <dbReference type="ARBA" id="ARBA00023163"/>
    </source>
</evidence>
<dbReference type="EMBL" id="CAJRAF010000002">
    <property type="protein sequence ID" value="CAG5011634.1"/>
    <property type="molecule type" value="Genomic_DNA"/>
</dbReference>
<dbReference type="AlphaFoldDB" id="A0A916JFF2"/>
<dbReference type="InterPro" id="IPR013325">
    <property type="entry name" value="RNA_pol_sigma_r2"/>
</dbReference>
<proteinExistence type="inferred from homology"/>
<dbReference type="RefSeq" id="WP_215241254.1">
    <property type="nucleotide sequence ID" value="NZ_CAJRAF010000002.1"/>
</dbReference>
<dbReference type="Pfam" id="PF04542">
    <property type="entry name" value="Sigma70_r2"/>
    <property type="match status" value="1"/>
</dbReference>
<protein>
    <recommendedName>
        <fullName evidence="9">RNA polymerase sigma-70 factor</fullName>
    </recommendedName>
</protein>
<comment type="caution">
    <text evidence="7">The sequence shown here is derived from an EMBL/GenBank/DDBJ whole genome shotgun (WGS) entry which is preliminary data.</text>
</comment>
<dbReference type="GO" id="GO:0006352">
    <property type="term" value="P:DNA-templated transcription initiation"/>
    <property type="evidence" value="ECO:0007669"/>
    <property type="project" value="InterPro"/>
</dbReference>
<evidence type="ECO:0000256" key="3">
    <source>
        <dbReference type="ARBA" id="ARBA00023082"/>
    </source>
</evidence>
<keyword evidence="3" id="KW-0731">Sigma factor</keyword>
<dbReference type="PANTHER" id="PTHR43133">
    <property type="entry name" value="RNA POLYMERASE ECF-TYPE SIGMA FACTO"/>
    <property type="match status" value="1"/>
</dbReference>
<gene>
    <name evidence="7" type="ORF">DYBT9275_04989</name>
</gene>
<dbReference type="GO" id="GO:0016987">
    <property type="term" value="F:sigma factor activity"/>
    <property type="evidence" value="ECO:0007669"/>
    <property type="project" value="UniProtKB-KW"/>
</dbReference>
<feature type="domain" description="RNA polymerase sigma-70 region 2" evidence="5">
    <location>
        <begin position="38"/>
        <end position="89"/>
    </location>
</feature>
<evidence type="ECO:0000313" key="8">
    <source>
        <dbReference type="Proteomes" id="UP000680038"/>
    </source>
</evidence>
<dbReference type="PANTHER" id="PTHR43133:SF46">
    <property type="entry name" value="RNA POLYMERASE SIGMA-70 FACTOR ECF SUBFAMILY"/>
    <property type="match status" value="1"/>
</dbReference>
<keyword evidence="2" id="KW-0805">Transcription regulation</keyword>
<feature type="domain" description="RNA polymerase sigma factor 70 region 4 type 2" evidence="6">
    <location>
        <begin position="125"/>
        <end position="170"/>
    </location>
</feature>
<dbReference type="InterPro" id="IPR013249">
    <property type="entry name" value="RNA_pol_sigma70_r4_t2"/>
</dbReference>
<evidence type="ECO:0000313" key="7">
    <source>
        <dbReference type="EMBL" id="CAG5011634.1"/>
    </source>
</evidence>
<accession>A0A916JFF2</accession>
<organism evidence="7 8">
    <name type="scientific">Dyadobacter helix</name>
    <dbReference type="NCBI Taxonomy" id="2822344"/>
    <lineage>
        <taxon>Bacteria</taxon>
        <taxon>Pseudomonadati</taxon>
        <taxon>Bacteroidota</taxon>
        <taxon>Cytophagia</taxon>
        <taxon>Cytophagales</taxon>
        <taxon>Spirosomataceae</taxon>
        <taxon>Dyadobacter</taxon>
    </lineage>
</organism>
<keyword evidence="4" id="KW-0804">Transcription</keyword>
<dbReference type="Gene3D" id="1.10.10.10">
    <property type="entry name" value="Winged helix-like DNA-binding domain superfamily/Winged helix DNA-binding domain"/>
    <property type="match status" value="1"/>
</dbReference>
<dbReference type="InterPro" id="IPR007627">
    <property type="entry name" value="RNA_pol_sigma70_r2"/>
</dbReference>
<evidence type="ECO:0000256" key="2">
    <source>
        <dbReference type="ARBA" id="ARBA00023015"/>
    </source>
</evidence>
<comment type="similarity">
    <text evidence="1">Belongs to the sigma-70 factor family. ECF subfamily.</text>
</comment>
<reference evidence="7" key="1">
    <citation type="submission" date="2021-04" db="EMBL/GenBank/DDBJ databases">
        <authorList>
            <person name="Rodrigo-Torres L."/>
            <person name="Arahal R. D."/>
            <person name="Lucena T."/>
        </authorList>
    </citation>
    <scope>NUCLEOTIDE SEQUENCE</scope>
    <source>
        <strain evidence="7">CECT 9275</strain>
    </source>
</reference>
<dbReference type="InterPro" id="IPR014284">
    <property type="entry name" value="RNA_pol_sigma-70_dom"/>
</dbReference>
<dbReference type="InterPro" id="IPR039425">
    <property type="entry name" value="RNA_pol_sigma-70-like"/>
</dbReference>
<dbReference type="InterPro" id="IPR013324">
    <property type="entry name" value="RNA_pol_sigma_r3/r4-like"/>
</dbReference>
<evidence type="ECO:0000259" key="5">
    <source>
        <dbReference type="Pfam" id="PF04542"/>
    </source>
</evidence>
<dbReference type="NCBIfam" id="TIGR02937">
    <property type="entry name" value="sigma70-ECF"/>
    <property type="match status" value="1"/>
</dbReference>
<dbReference type="Proteomes" id="UP000680038">
    <property type="component" value="Unassembled WGS sequence"/>
</dbReference>
<name>A0A916JFF2_9BACT</name>
<evidence type="ECO:0000256" key="1">
    <source>
        <dbReference type="ARBA" id="ARBA00010641"/>
    </source>
</evidence>
<dbReference type="Pfam" id="PF08281">
    <property type="entry name" value="Sigma70_r4_2"/>
    <property type="match status" value="1"/>
</dbReference>
<dbReference type="InterPro" id="IPR036388">
    <property type="entry name" value="WH-like_DNA-bd_sf"/>
</dbReference>